<keyword evidence="1" id="KW-0812">Transmembrane</keyword>
<evidence type="ECO:0008006" key="4">
    <source>
        <dbReference type="Google" id="ProtNLM"/>
    </source>
</evidence>
<keyword evidence="3" id="KW-1185">Reference proteome</keyword>
<accession>A0ABY5BWW9</accession>
<proteinExistence type="predicted"/>
<keyword evidence="1" id="KW-1133">Transmembrane helix</keyword>
<dbReference type="Proteomes" id="UP001057025">
    <property type="component" value="Chromosome"/>
</dbReference>
<dbReference type="EMBL" id="CP097118">
    <property type="protein sequence ID" value="USS88234.1"/>
    <property type="molecule type" value="Genomic_DNA"/>
</dbReference>
<feature type="transmembrane region" description="Helical" evidence="1">
    <location>
        <begin position="44"/>
        <end position="64"/>
    </location>
</feature>
<organism evidence="2 3">
    <name type="scientific">Fructilactobacillus hinvesii</name>
    <dbReference type="NCBI Taxonomy" id="2940300"/>
    <lineage>
        <taxon>Bacteria</taxon>
        <taxon>Bacillati</taxon>
        <taxon>Bacillota</taxon>
        <taxon>Bacilli</taxon>
        <taxon>Lactobacillales</taxon>
        <taxon>Lactobacillaceae</taxon>
        <taxon>Fructilactobacillus</taxon>
    </lineage>
</organism>
<dbReference type="RefSeq" id="WP_252797520.1">
    <property type="nucleotide sequence ID" value="NZ_CP097118.1"/>
</dbReference>
<feature type="transmembrane region" description="Helical" evidence="1">
    <location>
        <begin position="108"/>
        <end position="126"/>
    </location>
</feature>
<evidence type="ECO:0000256" key="1">
    <source>
        <dbReference type="SAM" id="Phobius"/>
    </source>
</evidence>
<protein>
    <recommendedName>
        <fullName evidence="4">Prepilin type IV endopeptidase peptidase domain-containing protein</fullName>
    </recommendedName>
</protein>
<gene>
    <name evidence="2" type="ORF">M3M39_01790</name>
</gene>
<sequence length="152" mass="17927">MKKIINQFIISLFYIISFASYYLFDNVISKSTKLIENKNENIFMALFAGICSLLLIKFIVTILYKIIYKKSYRNMKKNKVNDNENITLILGIIFLIKALCIFAKFSHILTIFISLFIIGTISYKYYKSKRKKQELNKYVFFPELLILLILGM</sequence>
<keyword evidence="1" id="KW-0472">Membrane</keyword>
<evidence type="ECO:0000313" key="3">
    <source>
        <dbReference type="Proteomes" id="UP001057025"/>
    </source>
</evidence>
<feature type="transmembrane region" description="Helical" evidence="1">
    <location>
        <begin position="7"/>
        <end position="24"/>
    </location>
</feature>
<feature type="transmembrane region" description="Helical" evidence="1">
    <location>
        <begin position="85"/>
        <end position="102"/>
    </location>
</feature>
<name>A0ABY5BWW9_9LACO</name>
<reference evidence="2" key="1">
    <citation type="submission" date="2022-05" db="EMBL/GenBank/DDBJ databases">
        <authorList>
            <person name="Oliphant S.A."/>
            <person name="Watson-Haigh N.S."/>
            <person name="Sumby K.M."/>
            <person name="Gardner J.M."/>
            <person name="Jiranek V."/>
        </authorList>
    </citation>
    <scope>NUCLEOTIDE SEQUENCE</scope>
    <source>
        <strain evidence="2">KI11_C11</strain>
    </source>
</reference>
<evidence type="ECO:0000313" key="2">
    <source>
        <dbReference type="EMBL" id="USS88234.1"/>
    </source>
</evidence>